<dbReference type="Proteomes" id="UP000199600">
    <property type="component" value="Unassembled WGS sequence"/>
</dbReference>
<dbReference type="AlphaFoldDB" id="A0A1A8XN42"/>
<dbReference type="RefSeq" id="WP_186410299.1">
    <property type="nucleotide sequence ID" value="NZ_FLQY01000077.1"/>
</dbReference>
<dbReference type="NCBIfam" id="TIGR03183">
    <property type="entry name" value="DNA_S_dndC"/>
    <property type="match status" value="1"/>
</dbReference>
<keyword evidence="2" id="KW-0808">Transferase</keyword>
<dbReference type="Pfam" id="PF01507">
    <property type="entry name" value="PAPS_reduct"/>
    <property type="match status" value="1"/>
</dbReference>
<evidence type="ECO:0000313" key="3">
    <source>
        <dbReference type="Proteomes" id="UP000199600"/>
    </source>
</evidence>
<dbReference type="Gene3D" id="3.40.50.620">
    <property type="entry name" value="HUPs"/>
    <property type="match status" value="1"/>
</dbReference>
<reference evidence="2 3" key="1">
    <citation type="submission" date="2016-06" db="EMBL/GenBank/DDBJ databases">
        <authorList>
            <person name="Kjaerup R.B."/>
            <person name="Dalgaard T.S."/>
            <person name="Juul-Madsen H.R."/>
        </authorList>
    </citation>
    <scope>NUCLEOTIDE SEQUENCE [LARGE SCALE GENOMIC DNA]</scope>
    <source>
        <strain evidence="2">2</strain>
    </source>
</reference>
<organism evidence="2 3">
    <name type="scientific">Candidatus Propionivibrio aalborgensis</name>
    <dbReference type="NCBI Taxonomy" id="1860101"/>
    <lineage>
        <taxon>Bacteria</taxon>
        <taxon>Pseudomonadati</taxon>
        <taxon>Pseudomonadota</taxon>
        <taxon>Betaproteobacteria</taxon>
        <taxon>Rhodocyclales</taxon>
        <taxon>Rhodocyclaceae</taxon>
        <taxon>Propionivibrio</taxon>
    </lineage>
</organism>
<gene>
    <name evidence="2" type="ORF">PROAA_1680020</name>
</gene>
<dbReference type="GO" id="GO:0016740">
    <property type="term" value="F:transferase activity"/>
    <property type="evidence" value="ECO:0007669"/>
    <property type="project" value="UniProtKB-KW"/>
</dbReference>
<dbReference type="InterPro" id="IPR002500">
    <property type="entry name" value="PAPS_reduct_dom"/>
</dbReference>
<dbReference type="EMBL" id="FLQY01000077">
    <property type="protein sequence ID" value="SBT05842.1"/>
    <property type="molecule type" value="Genomic_DNA"/>
</dbReference>
<accession>A0A1A8XN42</accession>
<dbReference type="InterPro" id="IPR014729">
    <property type="entry name" value="Rossmann-like_a/b/a_fold"/>
</dbReference>
<name>A0A1A8XN42_9RHOO</name>
<dbReference type="SUPFAM" id="SSF52402">
    <property type="entry name" value="Adenine nucleotide alpha hydrolases-like"/>
    <property type="match status" value="1"/>
</dbReference>
<evidence type="ECO:0000313" key="2">
    <source>
        <dbReference type="EMBL" id="SBT05842.1"/>
    </source>
</evidence>
<dbReference type="InterPro" id="IPR017598">
    <property type="entry name" value="SulphurTrfase_DndC"/>
</dbReference>
<dbReference type="PANTHER" id="PTHR43196">
    <property type="entry name" value="SULFATE ADENYLYLTRANSFERASE SUBUNIT 2"/>
    <property type="match status" value="1"/>
</dbReference>
<dbReference type="InterPro" id="IPR050128">
    <property type="entry name" value="Sulfate_adenylyltrnsfr_sub2"/>
</dbReference>
<proteinExistence type="predicted"/>
<protein>
    <submittedName>
        <fullName evidence="2">Putative sulfurtransferase DndC</fullName>
    </submittedName>
</protein>
<feature type="domain" description="Phosphoadenosine phosphosulphate reductase" evidence="1">
    <location>
        <begin position="36"/>
        <end position="261"/>
    </location>
</feature>
<sequence>MSSEQLVVSPSSMQSMIDSVQASLESQYLADDRPWVVAFSGGKDSTLVLQLVFNMLLGLGKRATKPIFVLSSDTQVEAPNVAAYVTAAMDTIQRAATALQIPISTILVRPTPAESYWGKLIGKGYPPPSRWFRWCTSNMKIKPSRRAIENITHNHGSVILLLGTRISESSQRGRAMQAREINSRGLNPHHEIPNALVATPIASWSNDDVWEYLSDNPCPWGGNHSYLFSLYRQASGGECPVIFDLNTPSCGGSRFGCWTCTVVKEDKSLQGFIRSGEEHLQPLVDFRDWLIELRDKPGYRSEVKRNGNAGPGPFLPAARQEILEALLALEKQVGLPLVSEAELVYIQHEWSRDFDFQGNSVHDVATKYGRDIAMPGNPQETTHPEDELLEQAAVESGLNPDLMRELLEIRRRDFPSLDKWGAKSRFERAVGDLIKKAAQQVEQTTQA</sequence>
<evidence type="ECO:0000259" key="1">
    <source>
        <dbReference type="Pfam" id="PF01507"/>
    </source>
</evidence>
<dbReference type="PANTHER" id="PTHR43196:SF2">
    <property type="entry name" value="PHOSPHOADENOSINE PHOSPHOSULFATE REDUCTASE"/>
    <property type="match status" value="1"/>
</dbReference>
<keyword evidence="3" id="KW-1185">Reference proteome</keyword>